<dbReference type="GO" id="GO:0009003">
    <property type="term" value="F:signal peptidase activity"/>
    <property type="evidence" value="ECO:0007669"/>
    <property type="project" value="UniProtKB-EC"/>
</dbReference>
<keyword evidence="2" id="KW-0645">Protease</keyword>
<name>A0A095TGZ9_9GAMM</name>
<sequence>MKLMVKKESWPRFCVKAGIALAIIWAAGAAFADRYRIGIDEQVVKCIPGYSIYLIDKKDQELVKDGVYVFSARGLQPLYDDGTEMVKYLRGVPGDHVEIRSHGNIYINNEFKGHGLVHAEKLNKPMEAFVGEATLKPGNYWFMGTSSQSFDSRYWGTVKHDQIIGRAYPLF</sequence>
<comment type="caution">
    <text evidence="4">The sequence shown here is derived from an EMBL/GenBank/DDBJ whole genome shotgun (WGS) entry which is preliminary data.</text>
</comment>
<evidence type="ECO:0000313" key="5">
    <source>
        <dbReference type="Proteomes" id="UP000029444"/>
    </source>
</evidence>
<reference evidence="4 5" key="1">
    <citation type="submission" date="2012-09" db="EMBL/GenBank/DDBJ databases">
        <title>Genome Sequence of alkane-degrading Bacterium Alcanivorax sp. 19-m-6.</title>
        <authorList>
            <person name="Lai Q."/>
            <person name="Shao Z."/>
        </authorList>
    </citation>
    <scope>NUCLEOTIDE SEQUENCE [LARGE SCALE GENOMIC DNA]</scope>
    <source>
        <strain evidence="4 5">19-m-6</strain>
    </source>
</reference>
<dbReference type="Pfam" id="PF10502">
    <property type="entry name" value="Peptidase_S26"/>
    <property type="match status" value="1"/>
</dbReference>
<evidence type="ECO:0000313" key="4">
    <source>
        <dbReference type="EMBL" id="KGD61708.1"/>
    </source>
</evidence>
<protein>
    <recommendedName>
        <fullName evidence="1 2">Signal peptidase I</fullName>
        <ecNumber evidence="2">3.4.21.89</ecNumber>
    </recommendedName>
</protein>
<dbReference type="EMBL" id="ARXV01000024">
    <property type="protein sequence ID" value="KGD61708.1"/>
    <property type="molecule type" value="Genomic_DNA"/>
</dbReference>
<dbReference type="InterPro" id="IPR019533">
    <property type="entry name" value="Peptidase_S26"/>
</dbReference>
<comment type="similarity">
    <text evidence="2">Belongs to the peptidase S26 family.</text>
</comment>
<dbReference type="eggNOG" id="COG0681">
    <property type="taxonomic scope" value="Bacteria"/>
</dbReference>
<dbReference type="GO" id="GO:0004252">
    <property type="term" value="F:serine-type endopeptidase activity"/>
    <property type="evidence" value="ECO:0007669"/>
    <property type="project" value="InterPro"/>
</dbReference>
<organism evidence="4 5">
    <name type="scientific">Alcanivorax nanhaiticus</name>
    <dbReference type="NCBI Taxonomy" id="1177154"/>
    <lineage>
        <taxon>Bacteria</taxon>
        <taxon>Pseudomonadati</taxon>
        <taxon>Pseudomonadota</taxon>
        <taxon>Gammaproteobacteria</taxon>
        <taxon>Oceanospirillales</taxon>
        <taxon>Alcanivoracaceae</taxon>
        <taxon>Alcanivorax</taxon>
    </lineage>
</organism>
<evidence type="ECO:0000256" key="2">
    <source>
        <dbReference type="RuleBase" id="RU362042"/>
    </source>
</evidence>
<accession>A0A095TGZ9</accession>
<dbReference type="EC" id="3.4.21.89" evidence="2"/>
<feature type="domain" description="Peptidase S26" evidence="3">
    <location>
        <begin position="67"/>
        <end position="167"/>
    </location>
</feature>
<gene>
    <name evidence="4" type="ORF">Y5S_03716</name>
</gene>
<dbReference type="GO" id="GO:0006465">
    <property type="term" value="P:signal peptide processing"/>
    <property type="evidence" value="ECO:0007669"/>
    <property type="project" value="InterPro"/>
</dbReference>
<dbReference type="STRING" id="1177154.Y5S_03716"/>
<keyword evidence="2" id="KW-0378">Hydrolase</keyword>
<evidence type="ECO:0000259" key="3">
    <source>
        <dbReference type="Pfam" id="PF10502"/>
    </source>
</evidence>
<dbReference type="AlphaFoldDB" id="A0A095TGZ9"/>
<dbReference type="Gene3D" id="2.10.109.10">
    <property type="entry name" value="Umud Fragment, subunit A"/>
    <property type="match status" value="1"/>
</dbReference>
<dbReference type="NCBIfam" id="TIGR02227">
    <property type="entry name" value="sigpep_I_bact"/>
    <property type="match status" value="1"/>
</dbReference>
<dbReference type="SUPFAM" id="SSF51306">
    <property type="entry name" value="LexA/Signal peptidase"/>
    <property type="match status" value="1"/>
</dbReference>
<dbReference type="InterPro" id="IPR000223">
    <property type="entry name" value="Pept_S26A_signal_pept_1"/>
</dbReference>
<proteinExistence type="inferred from homology"/>
<dbReference type="RefSeq" id="WP_035235302.1">
    <property type="nucleotide sequence ID" value="NZ_ARXV01000024.1"/>
</dbReference>
<dbReference type="GO" id="GO:0016020">
    <property type="term" value="C:membrane"/>
    <property type="evidence" value="ECO:0007669"/>
    <property type="project" value="UniProtKB-SubCell"/>
</dbReference>
<dbReference type="PATRIC" id="fig|1177154.3.peg.3719"/>
<evidence type="ECO:0000256" key="1">
    <source>
        <dbReference type="ARBA" id="ARBA00019232"/>
    </source>
</evidence>
<dbReference type="OrthoDB" id="5360818at2"/>
<dbReference type="CDD" id="cd06530">
    <property type="entry name" value="S26_SPase_I"/>
    <property type="match status" value="1"/>
</dbReference>
<comment type="subcellular location">
    <subcellularLocation>
        <location evidence="2">Membrane</location>
        <topology evidence="2">Multi-pass membrane protein</topology>
    </subcellularLocation>
</comment>
<comment type="catalytic activity">
    <reaction evidence="2">
        <text>Cleavage of hydrophobic, N-terminal signal or leader sequences from secreted and periplasmic proteins.</text>
        <dbReference type="EC" id="3.4.21.89"/>
    </reaction>
</comment>
<dbReference type="Proteomes" id="UP000029444">
    <property type="component" value="Unassembled WGS sequence"/>
</dbReference>
<dbReference type="InterPro" id="IPR036286">
    <property type="entry name" value="LexA/Signal_pep-like_sf"/>
</dbReference>
<keyword evidence="5" id="KW-1185">Reference proteome</keyword>